<dbReference type="AlphaFoldDB" id="A0A6P6RZH6"/>
<proteinExistence type="predicted"/>
<sequence length="574" mass="62670">MASCSSGAGTAKLALIAETGRTVVSGTEECSMDLPASYVNEESKASFYFAFGGPSKAFDPHDGDFHMEAYPGALHEEFSDEATLLAAAEQAIRSSLWEQGITPLRDLMELCSIDSLERLCGALTGTHKAFNVLGCPGSFSARSRIASPTYHWWAPDVPAFMEGVPRPLPSEDLPPLHSMDSQAIRYHLLPLSLLHKFSGAYMGSVSWGLHPKDPLPQIPLHGRANASPPLRIPKKRESKGKALKKGKKSTSGALEDYCAGPTASNFLPRVQSYWEAPLESSRASADDCSLKNLAGGGCSARQPFEEPDESILNCSQGVFCLEGTRVTWLEPKDLAGLLRKVGGSLRCLSLGGSLVQQDAEAALGVCCSTRFLLPLEKLKELQVSRCPAFSDSCKKTEAFLSEHQNICCLNISLCCQRESDIKLGTCLAMLPHLQDLECCGYLELNHDTLIRLSEKRGGLRVLRVAGCSSIQDDGLMLLARRNCTQELKVLDVRGCVKLSILSLEFILKRSPLLSIVYLEGLPKLTEEQTHDLRTRYSMCKIYSGGAGQSFFVAPAYRLIDANETDKTRKPERSR</sequence>
<dbReference type="RefSeq" id="XP_026192747.1">
    <property type="nucleotide sequence ID" value="XM_026336962.1"/>
</dbReference>
<organism evidence="2 3">
    <name type="scientific">Cyclospora cayetanensis</name>
    <dbReference type="NCBI Taxonomy" id="88456"/>
    <lineage>
        <taxon>Eukaryota</taxon>
        <taxon>Sar</taxon>
        <taxon>Alveolata</taxon>
        <taxon>Apicomplexa</taxon>
        <taxon>Conoidasida</taxon>
        <taxon>Coccidia</taxon>
        <taxon>Eucoccidiorida</taxon>
        <taxon>Eimeriorina</taxon>
        <taxon>Eimeriidae</taxon>
        <taxon>Cyclospora</taxon>
    </lineage>
</organism>
<reference evidence="3" key="1">
    <citation type="submission" date="2025-08" db="UniProtKB">
        <authorList>
            <consortium name="RefSeq"/>
        </authorList>
    </citation>
    <scope>IDENTIFICATION</scope>
</reference>
<feature type="region of interest" description="Disordered" evidence="1">
    <location>
        <begin position="219"/>
        <end position="254"/>
    </location>
</feature>
<dbReference type="OrthoDB" id="348194at2759"/>
<dbReference type="InterPro" id="IPR050648">
    <property type="entry name" value="F-box_LRR-repeat"/>
</dbReference>
<dbReference type="GO" id="GO:0005737">
    <property type="term" value="C:cytoplasm"/>
    <property type="evidence" value="ECO:0007669"/>
    <property type="project" value="TreeGrafter"/>
</dbReference>
<name>A0A6P6RZH6_9EIME</name>
<dbReference type="PANTHER" id="PTHR13382">
    <property type="entry name" value="MITOCHONDRIAL ATP SYNTHASE COUPLING FACTOR B"/>
    <property type="match status" value="1"/>
</dbReference>
<accession>A0A6P6RZH6</accession>
<protein>
    <submittedName>
        <fullName evidence="3">Uncharacterized protein LOC34618919</fullName>
    </submittedName>
</protein>
<feature type="compositionally biased region" description="Basic residues" evidence="1">
    <location>
        <begin position="232"/>
        <end position="248"/>
    </location>
</feature>
<evidence type="ECO:0000256" key="1">
    <source>
        <dbReference type="SAM" id="MobiDB-lite"/>
    </source>
</evidence>
<keyword evidence="2" id="KW-1185">Reference proteome</keyword>
<gene>
    <name evidence="3" type="primary">LOC34618919</name>
</gene>
<dbReference type="Proteomes" id="UP000515125">
    <property type="component" value="Unplaced"/>
</dbReference>
<dbReference type="GeneID" id="34618919"/>
<dbReference type="InterPro" id="IPR032675">
    <property type="entry name" value="LRR_dom_sf"/>
</dbReference>
<evidence type="ECO:0000313" key="2">
    <source>
        <dbReference type="Proteomes" id="UP000515125"/>
    </source>
</evidence>
<evidence type="ECO:0000313" key="3">
    <source>
        <dbReference type="RefSeq" id="XP_026192747.1"/>
    </source>
</evidence>
<dbReference type="Gene3D" id="3.80.10.10">
    <property type="entry name" value="Ribonuclease Inhibitor"/>
    <property type="match status" value="1"/>
</dbReference>
<dbReference type="SUPFAM" id="SSF52047">
    <property type="entry name" value="RNI-like"/>
    <property type="match status" value="1"/>
</dbReference>